<feature type="compositionally biased region" description="Basic residues" evidence="8">
    <location>
        <begin position="464"/>
        <end position="474"/>
    </location>
</feature>
<comment type="similarity">
    <text evidence="2">Belongs to the peptidase A22B family.</text>
</comment>
<evidence type="ECO:0000256" key="7">
    <source>
        <dbReference type="ARBA" id="ARBA00023136"/>
    </source>
</evidence>
<dbReference type="AlphaFoldDB" id="A0A9W7ZUJ1"/>
<evidence type="ECO:0000256" key="6">
    <source>
        <dbReference type="ARBA" id="ARBA00022989"/>
    </source>
</evidence>
<dbReference type="EMBL" id="JANBPU010000088">
    <property type="protein sequence ID" value="KAJ1916882.1"/>
    <property type="molecule type" value="Genomic_DNA"/>
</dbReference>
<evidence type="ECO:0000256" key="1">
    <source>
        <dbReference type="ARBA" id="ARBA00004477"/>
    </source>
</evidence>
<dbReference type="GO" id="GO:0098554">
    <property type="term" value="C:cytoplasmic side of endoplasmic reticulum membrane"/>
    <property type="evidence" value="ECO:0007669"/>
    <property type="project" value="TreeGrafter"/>
</dbReference>
<feature type="region of interest" description="Disordered" evidence="8">
    <location>
        <begin position="378"/>
        <end position="474"/>
    </location>
</feature>
<name>A0A9W7ZUJ1_9FUNG</name>
<gene>
    <name evidence="10" type="ORF">H4219_003537</name>
</gene>
<comment type="subcellular location">
    <subcellularLocation>
        <location evidence="1">Endoplasmic reticulum membrane</location>
        <topology evidence="1">Multi-pass membrane protein</topology>
    </subcellularLocation>
</comment>
<keyword evidence="6 9" id="KW-1133">Transmembrane helix</keyword>
<dbReference type="PANTHER" id="PTHR12174:SF23">
    <property type="entry name" value="MINOR HISTOCOMPATIBILITY ANTIGEN H13"/>
    <property type="match status" value="1"/>
</dbReference>
<reference evidence="10" key="1">
    <citation type="submission" date="2022-07" db="EMBL/GenBank/DDBJ databases">
        <title>Phylogenomic reconstructions and comparative analyses of Kickxellomycotina fungi.</title>
        <authorList>
            <person name="Reynolds N.K."/>
            <person name="Stajich J.E."/>
            <person name="Barry K."/>
            <person name="Grigoriev I.V."/>
            <person name="Crous P."/>
            <person name="Smith M.E."/>
        </authorList>
    </citation>
    <scope>NUCLEOTIDE SEQUENCE</scope>
    <source>
        <strain evidence="10">NBRC 100468</strain>
    </source>
</reference>
<feature type="transmembrane region" description="Helical" evidence="9">
    <location>
        <begin position="119"/>
        <end position="139"/>
    </location>
</feature>
<feature type="region of interest" description="Disordered" evidence="8">
    <location>
        <begin position="43"/>
        <end position="69"/>
    </location>
</feature>
<evidence type="ECO:0000256" key="2">
    <source>
        <dbReference type="ARBA" id="ARBA00006859"/>
    </source>
</evidence>
<feature type="compositionally biased region" description="Basic and acidic residues" evidence="8">
    <location>
        <begin position="43"/>
        <end position="59"/>
    </location>
</feature>
<sequence length="474" mass="52486">MASENTGLVTAYVALTSMALGCIYLGTTESIKKLKSNYIKKEKKDGDEAEKHKERKYQEYSDDEGYDPEYDIDDEDEDDVVSSQDAYMFPVFGSATLFGLYMVFKWFDPSLINLLLRTYLAVLGVGGLTAFYVTIIKRLTGIKLPQFQTALVFREKELFFARFTALHLVSFVLAAATTGLYLYSKFWILNNLLGIAFSVTAISLIRLDSFKTGMIMLAGLFLYDIFWVFGTNVMVTVAKSFDAPIKVLFPKEFTLTPAKNQLTLLGLGDIVVPGVFVALAYRYDRHVYLQSIGYDKTKSLPAVLNGKHFRFTFPTPYFSATFAAYTAGLATTMGVMHVFKAAQPALLYLSPACILSVLITAFLRGELSAVMSFTDVDESAKDKDDDKKSSSQPSSPNKPKNKTVANLSLNKSKTPQLSQGEDADDEQEGVKHSHILDEKINPVPSEQSALSSSGESPEAPSTQKKSKKKKASKK</sequence>
<dbReference type="GO" id="GO:0006465">
    <property type="term" value="P:signal peptide processing"/>
    <property type="evidence" value="ECO:0007669"/>
    <property type="project" value="TreeGrafter"/>
</dbReference>
<keyword evidence="4" id="KW-0378">Hydrolase</keyword>
<feature type="transmembrane region" description="Helical" evidence="9">
    <location>
        <begin position="217"/>
        <end position="241"/>
    </location>
</feature>
<accession>A0A9W7ZUJ1</accession>
<dbReference type="SMART" id="SM00730">
    <property type="entry name" value="PSN"/>
    <property type="match status" value="1"/>
</dbReference>
<evidence type="ECO:0000256" key="3">
    <source>
        <dbReference type="ARBA" id="ARBA00022692"/>
    </source>
</evidence>
<proteinExistence type="inferred from homology"/>
<dbReference type="InterPro" id="IPR007369">
    <property type="entry name" value="Peptidase_A22B_SPP"/>
</dbReference>
<feature type="transmembrane region" description="Helical" evidence="9">
    <location>
        <begin position="6"/>
        <end position="26"/>
    </location>
</feature>
<dbReference type="GO" id="GO:0042500">
    <property type="term" value="F:aspartic endopeptidase activity, intramembrane cleaving"/>
    <property type="evidence" value="ECO:0007669"/>
    <property type="project" value="InterPro"/>
</dbReference>
<evidence type="ECO:0000256" key="5">
    <source>
        <dbReference type="ARBA" id="ARBA00022824"/>
    </source>
</evidence>
<dbReference type="OrthoDB" id="29661at2759"/>
<dbReference type="GO" id="GO:0098553">
    <property type="term" value="C:lumenal side of endoplasmic reticulum membrane"/>
    <property type="evidence" value="ECO:0007669"/>
    <property type="project" value="TreeGrafter"/>
</dbReference>
<dbReference type="PANTHER" id="PTHR12174">
    <property type="entry name" value="SIGNAL PEPTIDE PEPTIDASE"/>
    <property type="match status" value="1"/>
</dbReference>
<keyword evidence="11" id="KW-1185">Reference proteome</keyword>
<feature type="compositionally biased region" description="Basic and acidic residues" evidence="8">
    <location>
        <begin position="428"/>
        <end position="440"/>
    </location>
</feature>
<dbReference type="Proteomes" id="UP001150538">
    <property type="component" value="Unassembled WGS sequence"/>
</dbReference>
<feature type="compositionally biased region" description="Basic and acidic residues" evidence="8">
    <location>
        <begin position="378"/>
        <end position="389"/>
    </location>
</feature>
<feature type="transmembrane region" description="Helical" evidence="9">
    <location>
        <begin position="261"/>
        <end position="281"/>
    </location>
</feature>
<comment type="caution">
    <text evidence="10">The sequence shown here is derived from an EMBL/GenBank/DDBJ whole genome shotgun (WGS) entry which is preliminary data.</text>
</comment>
<evidence type="ECO:0000313" key="11">
    <source>
        <dbReference type="Proteomes" id="UP001150538"/>
    </source>
</evidence>
<keyword evidence="3 9" id="KW-0812">Transmembrane</keyword>
<feature type="transmembrane region" description="Helical" evidence="9">
    <location>
        <begin position="187"/>
        <end position="205"/>
    </location>
</feature>
<feature type="transmembrane region" description="Helical" evidence="9">
    <location>
        <begin position="87"/>
        <end position="107"/>
    </location>
</feature>
<feature type="transmembrane region" description="Helical" evidence="9">
    <location>
        <begin position="345"/>
        <end position="363"/>
    </location>
</feature>
<evidence type="ECO:0000256" key="8">
    <source>
        <dbReference type="SAM" id="MobiDB-lite"/>
    </source>
</evidence>
<evidence type="ECO:0000256" key="9">
    <source>
        <dbReference type="SAM" id="Phobius"/>
    </source>
</evidence>
<keyword evidence="5" id="KW-0256">Endoplasmic reticulum</keyword>
<feature type="compositionally biased region" description="Polar residues" evidence="8">
    <location>
        <begin position="403"/>
        <end position="419"/>
    </location>
</feature>
<dbReference type="GO" id="GO:0033619">
    <property type="term" value="P:membrane protein proteolysis"/>
    <property type="evidence" value="ECO:0007669"/>
    <property type="project" value="TreeGrafter"/>
</dbReference>
<feature type="transmembrane region" description="Helical" evidence="9">
    <location>
        <begin position="317"/>
        <end position="339"/>
    </location>
</feature>
<feature type="transmembrane region" description="Helical" evidence="9">
    <location>
        <begin position="159"/>
        <end position="181"/>
    </location>
</feature>
<protein>
    <submittedName>
        <fullName evidence="10">Uncharacterized protein</fullName>
    </submittedName>
</protein>
<organism evidence="10 11">
    <name type="scientific">Mycoemilia scoparia</name>
    <dbReference type="NCBI Taxonomy" id="417184"/>
    <lineage>
        <taxon>Eukaryota</taxon>
        <taxon>Fungi</taxon>
        <taxon>Fungi incertae sedis</taxon>
        <taxon>Zoopagomycota</taxon>
        <taxon>Kickxellomycotina</taxon>
        <taxon>Kickxellomycetes</taxon>
        <taxon>Kickxellales</taxon>
        <taxon>Kickxellaceae</taxon>
        <taxon>Mycoemilia</taxon>
    </lineage>
</organism>
<evidence type="ECO:0000256" key="4">
    <source>
        <dbReference type="ARBA" id="ARBA00022801"/>
    </source>
</evidence>
<keyword evidence="7 9" id="KW-0472">Membrane</keyword>
<evidence type="ECO:0000313" key="10">
    <source>
        <dbReference type="EMBL" id="KAJ1916882.1"/>
    </source>
</evidence>
<feature type="compositionally biased region" description="Low complexity" evidence="8">
    <location>
        <begin position="444"/>
        <end position="461"/>
    </location>
</feature>
<dbReference type="Pfam" id="PF04258">
    <property type="entry name" value="Peptidase_A22B"/>
    <property type="match status" value="1"/>
</dbReference>
<feature type="compositionally biased region" description="Acidic residues" evidence="8">
    <location>
        <begin position="60"/>
        <end position="69"/>
    </location>
</feature>
<dbReference type="InterPro" id="IPR006639">
    <property type="entry name" value="Preselin/SPP"/>
</dbReference>